<evidence type="ECO:0000256" key="7">
    <source>
        <dbReference type="ARBA" id="ARBA00023136"/>
    </source>
</evidence>
<evidence type="ECO:0000256" key="8">
    <source>
        <dbReference type="ARBA" id="ARBA00038436"/>
    </source>
</evidence>
<dbReference type="InterPro" id="IPR055348">
    <property type="entry name" value="DctQ"/>
</dbReference>
<dbReference type="Proteomes" id="UP000198615">
    <property type="component" value="Unassembled WGS sequence"/>
</dbReference>
<evidence type="ECO:0000256" key="5">
    <source>
        <dbReference type="ARBA" id="ARBA00022692"/>
    </source>
</evidence>
<evidence type="ECO:0000256" key="4">
    <source>
        <dbReference type="ARBA" id="ARBA00022519"/>
    </source>
</evidence>
<name>A0A8G2BN19_9PROT</name>
<feature type="domain" description="Tripartite ATP-independent periplasmic transporters DctQ component" evidence="10">
    <location>
        <begin position="17"/>
        <end position="145"/>
    </location>
</feature>
<keyword evidence="3" id="KW-1003">Cell membrane</keyword>
<dbReference type="OrthoDB" id="7843639at2"/>
<reference evidence="11 12" key="1">
    <citation type="submission" date="2016-10" db="EMBL/GenBank/DDBJ databases">
        <authorList>
            <person name="Varghese N."/>
            <person name="Submissions S."/>
        </authorList>
    </citation>
    <scope>NUCLEOTIDE SEQUENCE [LARGE SCALE GENOMIC DNA]</scope>
    <source>
        <strain evidence="11 12">DSM 18839</strain>
    </source>
</reference>
<proteinExistence type="inferred from homology"/>
<protein>
    <recommendedName>
        <fullName evidence="9">TRAP transporter small permease protein</fullName>
    </recommendedName>
</protein>
<dbReference type="RefSeq" id="WP_093152680.1">
    <property type="nucleotide sequence ID" value="NZ_FNBW01000012.1"/>
</dbReference>
<feature type="transmembrane region" description="Helical" evidence="9">
    <location>
        <begin position="78"/>
        <end position="100"/>
    </location>
</feature>
<dbReference type="AlphaFoldDB" id="A0A8G2BN19"/>
<keyword evidence="4 9" id="KW-0997">Cell inner membrane</keyword>
<evidence type="ECO:0000256" key="6">
    <source>
        <dbReference type="ARBA" id="ARBA00022989"/>
    </source>
</evidence>
<comment type="caution">
    <text evidence="9">Lacks conserved residue(s) required for the propagation of feature annotation.</text>
</comment>
<keyword evidence="7 9" id="KW-0472">Membrane</keyword>
<comment type="subcellular location">
    <subcellularLocation>
        <location evidence="1 9">Cell inner membrane</location>
        <topology evidence="1 9">Multi-pass membrane protein</topology>
    </subcellularLocation>
</comment>
<gene>
    <name evidence="11" type="ORF">SAMN05660686_03726</name>
</gene>
<dbReference type="EMBL" id="FNBW01000012">
    <property type="protein sequence ID" value="SDG22053.1"/>
    <property type="molecule type" value="Genomic_DNA"/>
</dbReference>
<evidence type="ECO:0000259" key="10">
    <source>
        <dbReference type="Pfam" id="PF04290"/>
    </source>
</evidence>
<accession>A0A8G2BN19</accession>
<dbReference type="GO" id="GO:0022857">
    <property type="term" value="F:transmembrane transporter activity"/>
    <property type="evidence" value="ECO:0007669"/>
    <property type="project" value="UniProtKB-UniRule"/>
</dbReference>
<feature type="transmembrane region" description="Helical" evidence="9">
    <location>
        <begin position="34"/>
        <end position="57"/>
    </location>
</feature>
<dbReference type="InterPro" id="IPR007387">
    <property type="entry name" value="TRAP_DctQ"/>
</dbReference>
<sequence>MLRNLESACAVALLTGIVILVGIAAVARSMGSPIIWSVEVAQLLFVWLCMLAADLAMQQRRHFCMSLLPDSLGPRGRHALEAVNLLIVIALLVFLWIYAWRNMVLMHPRLIGATQMNGSLIHASMVVGLLLLLRTSVAQLVAHLRNMAPPGKTDRC</sequence>
<keyword evidence="12" id="KW-1185">Reference proteome</keyword>
<organism evidence="11 12">
    <name type="scientific">Thalassobaculum litoreum DSM 18839</name>
    <dbReference type="NCBI Taxonomy" id="1123362"/>
    <lineage>
        <taxon>Bacteria</taxon>
        <taxon>Pseudomonadati</taxon>
        <taxon>Pseudomonadota</taxon>
        <taxon>Alphaproteobacteria</taxon>
        <taxon>Rhodospirillales</taxon>
        <taxon>Thalassobaculaceae</taxon>
        <taxon>Thalassobaculum</taxon>
    </lineage>
</organism>
<evidence type="ECO:0000256" key="1">
    <source>
        <dbReference type="ARBA" id="ARBA00004429"/>
    </source>
</evidence>
<comment type="subunit">
    <text evidence="9">The complex comprises the extracytoplasmic solute receptor protein and the two transmembrane proteins.</text>
</comment>
<evidence type="ECO:0000256" key="3">
    <source>
        <dbReference type="ARBA" id="ARBA00022475"/>
    </source>
</evidence>
<keyword evidence="2 9" id="KW-0813">Transport</keyword>
<evidence type="ECO:0000313" key="11">
    <source>
        <dbReference type="EMBL" id="SDG22053.1"/>
    </source>
</evidence>
<dbReference type="Pfam" id="PF04290">
    <property type="entry name" value="DctQ"/>
    <property type="match status" value="1"/>
</dbReference>
<dbReference type="GO" id="GO:0005886">
    <property type="term" value="C:plasma membrane"/>
    <property type="evidence" value="ECO:0007669"/>
    <property type="project" value="UniProtKB-SubCell"/>
</dbReference>
<keyword evidence="5 9" id="KW-0812">Transmembrane</keyword>
<dbReference type="PANTHER" id="PTHR35011">
    <property type="entry name" value="2,3-DIKETO-L-GULONATE TRAP TRANSPORTER SMALL PERMEASE PROTEIN YIAM"/>
    <property type="match status" value="1"/>
</dbReference>
<evidence type="ECO:0000256" key="9">
    <source>
        <dbReference type="RuleBase" id="RU369079"/>
    </source>
</evidence>
<feature type="transmembrane region" description="Helical" evidence="9">
    <location>
        <begin position="120"/>
        <end position="142"/>
    </location>
</feature>
<keyword evidence="6 9" id="KW-1133">Transmembrane helix</keyword>
<comment type="function">
    <text evidence="9">Part of the tripartite ATP-independent periplasmic (TRAP) transport system.</text>
</comment>
<comment type="caution">
    <text evidence="11">The sequence shown here is derived from an EMBL/GenBank/DDBJ whole genome shotgun (WGS) entry which is preliminary data.</text>
</comment>
<evidence type="ECO:0000313" key="12">
    <source>
        <dbReference type="Proteomes" id="UP000198615"/>
    </source>
</evidence>
<comment type="similarity">
    <text evidence="8 9">Belongs to the TRAP transporter small permease family.</text>
</comment>
<evidence type="ECO:0000256" key="2">
    <source>
        <dbReference type="ARBA" id="ARBA00022448"/>
    </source>
</evidence>